<dbReference type="PANTHER" id="PTHR22809:SF5">
    <property type="entry name" value="TRNA N(3)-METHYLCYTIDINE METHYLTRANSFERASE METTL6"/>
    <property type="match status" value="1"/>
</dbReference>
<comment type="caution">
    <text evidence="4">The sequence shown here is derived from an EMBL/GenBank/DDBJ whole genome shotgun (WGS) entry which is preliminary data.</text>
</comment>
<gene>
    <name evidence="4" type="ORF">SDC9_43368</name>
</gene>
<dbReference type="InterPro" id="IPR029063">
    <property type="entry name" value="SAM-dependent_MTases_sf"/>
</dbReference>
<proteinExistence type="predicted"/>
<dbReference type="CDD" id="cd02440">
    <property type="entry name" value="AdoMet_MTases"/>
    <property type="match status" value="1"/>
</dbReference>
<evidence type="ECO:0000259" key="3">
    <source>
        <dbReference type="Pfam" id="PF08241"/>
    </source>
</evidence>
<feature type="domain" description="Methyltransferase type 11" evidence="3">
    <location>
        <begin position="48"/>
        <end position="142"/>
    </location>
</feature>
<evidence type="ECO:0000256" key="1">
    <source>
        <dbReference type="ARBA" id="ARBA00022603"/>
    </source>
</evidence>
<name>A0A644W184_9ZZZZ</name>
<evidence type="ECO:0000313" key="4">
    <source>
        <dbReference type="EMBL" id="MPL97180.1"/>
    </source>
</evidence>
<dbReference type="AlphaFoldDB" id="A0A644W184"/>
<evidence type="ECO:0000256" key="2">
    <source>
        <dbReference type="ARBA" id="ARBA00022679"/>
    </source>
</evidence>
<dbReference type="Gene3D" id="3.40.50.150">
    <property type="entry name" value="Vaccinia Virus protein VP39"/>
    <property type="match status" value="1"/>
</dbReference>
<organism evidence="4">
    <name type="scientific">bioreactor metagenome</name>
    <dbReference type="NCBI Taxonomy" id="1076179"/>
    <lineage>
        <taxon>unclassified sequences</taxon>
        <taxon>metagenomes</taxon>
        <taxon>ecological metagenomes</taxon>
    </lineage>
</organism>
<dbReference type="InterPro" id="IPR026113">
    <property type="entry name" value="METTL2/6/8-like"/>
</dbReference>
<protein>
    <recommendedName>
        <fullName evidence="3">Methyltransferase type 11 domain-containing protein</fullName>
    </recommendedName>
</protein>
<dbReference type="EMBL" id="VSSQ01000544">
    <property type="protein sequence ID" value="MPL97180.1"/>
    <property type="molecule type" value="Genomic_DNA"/>
</dbReference>
<dbReference type="GO" id="GO:0008757">
    <property type="term" value="F:S-adenosylmethionine-dependent methyltransferase activity"/>
    <property type="evidence" value="ECO:0007669"/>
    <property type="project" value="InterPro"/>
</dbReference>
<sequence>MLKPGPKEIAKERWNSEFAKRVNYDIVYDDWLDSYEKEIKTCNSPIIDLGCGAGNNTKYLLEKGKNVIPCDFAETAIENIQNRFPQVKKAKCFDMTNGLPFADNFTDIVIADLSLHYFSEDTTYNILTEIKRILKPNGFLFFRVNSVLDKNHGAGQGTEIEKHLYATEDGRQKRFFDKNDIETFWQAWNLIDCKEENMDRYELTKVLWRCLAQKVS</sequence>
<dbReference type="GO" id="GO:0140640">
    <property type="term" value="F:catalytic activity, acting on a nucleic acid"/>
    <property type="evidence" value="ECO:0007669"/>
    <property type="project" value="UniProtKB-ARBA"/>
</dbReference>
<dbReference type="GO" id="GO:0032259">
    <property type="term" value="P:methylation"/>
    <property type="evidence" value="ECO:0007669"/>
    <property type="project" value="UniProtKB-KW"/>
</dbReference>
<keyword evidence="2" id="KW-0808">Transferase</keyword>
<dbReference type="InterPro" id="IPR013216">
    <property type="entry name" value="Methyltransf_11"/>
</dbReference>
<dbReference type="PANTHER" id="PTHR22809">
    <property type="entry name" value="METHYLTRANSFERASE-RELATED"/>
    <property type="match status" value="1"/>
</dbReference>
<accession>A0A644W184</accession>
<dbReference type="SUPFAM" id="SSF53335">
    <property type="entry name" value="S-adenosyl-L-methionine-dependent methyltransferases"/>
    <property type="match status" value="1"/>
</dbReference>
<reference evidence="4" key="1">
    <citation type="submission" date="2019-08" db="EMBL/GenBank/DDBJ databases">
        <authorList>
            <person name="Kucharzyk K."/>
            <person name="Murdoch R.W."/>
            <person name="Higgins S."/>
            <person name="Loffler F."/>
        </authorList>
    </citation>
    <scope>NUCLEOTIDE SEQUENCE</scope>
</reference>
<keyword evidence="1" id="KW-0489">Methyltransferase</keyword>
<dbReference type="Pfam" id="PF08241">
    <property type="entry name" value="Methyltransf_11"/>
    <property type="match status" value="1"/>
</dbReference>